<dbReference type="SUPFAM" id="SSF56784">
    <property type="entry name" value="HAD-like"/>
    <property type="match status" value="1"/>
</dbReference>
<dbReference type="CDD" id="cd02603">
    <property type="entry name" value="HAD_sEH-N_like"/>
    <property type="match status" value="1"/>
</dbReference>
<accession>A0A1L9P2S7</accession>
<dbReference type="STRING" id="1036611.A0A1L9P2S7"/>
<dbReference type="OrthoDB" id="2012566at2759"/>
<proteinExistence type="predicted"/>
<dbReference type="PANTHER" id="PTHR43611">
    <property type="entry name" value="ALPHA-D-GLUCOSE 1-PHOSPHATE PHOSPHATASE"/>
    <property type="match status" value="1"/>
</dbReference>
<dbReference type="Pfam" id="PF00702">
    <property type="entry name" value="Hydrolase"/>
    <property type="match status" value="1"/>
</dbReference>
<dbReference type="VEuPathDB" id="FungiDB:ASPVEDRAFT_156629"/>
<sequence>MPYKAVVFDMGDVLFRWTPQLKTSLPVATLRDMAFSETWCDYEKGRLTTSQCYQKLGEQYGVSEDELASTFYQSTACLIPDPRMTELLRELKGRGLAIYMMTNIPRRDFNQLRCTNYEWDLFDGIFASGYIGMRKPDHDFYQYVLREADVAPAEAIFLDDQHKNVAAARETGILGLLFEHARKDEICDELVDLLSRDPAAESCIV</sequence>
<dbReference type="EMBL" id="KV878125">
    <property type="protein sequence ID" value="OJI95798.1"/>
    <property type="molecule type" value="Genomic_DNA"/>
</dbReference>
<dbReference type="GeneID" id="63724042"/>
<dbReference type="PANTHER" id="PTHR43611:SF3">
    <property type="entry name" value="FLAVIN MONONUCLEOTIDE HYDROLASE 1, CHLOROPLATIC"/>
    <property type="match status" value="1"/>
</dbReference>
<reference evidence="2" key="1">
    <citation type="journal article" date="2017" name="Genome Biol.">
        <title>Comparative genomics reveals high biological diversity and specific adaptations in the industrially and medically important fungal genus Aspergillus.</title>
        <authorList>
            <person name="de Vries R.P."/>
            <person name="Riley R."/>
            <person name="Wiebenga A."/>
            <person name="Aguilar-Osorio G."/>
            <person name="Amillis S."/>
            <person name="Uchima C.A."/>
            <person name="Anderluh G."/>
            <person name="Asadollahi M."/>
            <person name="Askin M."/>
            <person name="Barry K."/>
            <person name="Battaglia E."/>
            <person name="Bayram O."/>
            <person name="Benocci T."/>
            <person name="Braus-Stromeyer S.A."/>
            <person name="Caldana C."/>
            <person name="Canovas D."/>
            <person name="Cerqueira G.C."/>
            <person name="Chen F."/>
            <person name="Chen W."/>
            <person name="Choi C."/>
            <person name="Clum A."/>
            <person name="Dos Santos R.A."/>
            <person name="Damasio A.R."/>
            <person name="Diallinas G."/>
            <person name="Emri T."/>
            <person name="Fekete E."/>
            <person name="Flipphi M."/>
            <person name="Freyberg S."/>
            <person name="Gallo A."/>
            <person name="Gournas C."/>
            <person name="Habgood R."/>
            <person name="Hainaut M."/>
            <person name="Harispe M.L."/>
            <person name="Henrissat B."/>
            <person name="Hilden K.S."/>
            <person name="Hope R."/>
            <person name="Hossain A."/>
            <person name="Karabika E."/>
            <person name="Karaffa L."/>
            <person name="Karanyi Z."/>
            <person name="Krasevec N."/>
            <person name="Kuo A."/>
            <person name="Kusch H."/>
            <person name="LaButti K."/>
            <person name="Lagendijk E.L."/>
            <person name="Lapidus A."/>
            <person name="Levasseur A."/>
            <person name="Lindquist E."/>
            <person name="Lipzen A."/>
            <person name="Logrieco A.F."/>
            <person name="MacCabe A."/>
            <person name="Maekelae M.R."/>
            <person name="Malavazi I."/>
            <person name="Melin P."/>
            <person name="Meyer V."/>
            <person name="Mielnichuk N."/>
            <person name="Miskei M."/>
            <person name="Molnar A.P."/>
            <person name="Mule G."/>
            <person name="Ngan C.Y."/>
            <person name="Orejas M."/>
            <person name="Orosz E."/>
            <person name="Ouedraogo J.P."/>
            <person name="Overkamp K.M."/>
            <person name="Park H.-S."/>
            <person name="Perrone G."/>
            <person name="Piumi F."/>
            <person name="Punt P.J."/>
            <person name="Ram A.F."/>
            <person name="Ramon A."/>
            <person name="Rauscher S."/>
            <person name="Record E."/>
            <person name="Riano-Pachon D.M."/>
            <person name="Robert V."/>
            <person name="Roehrig J."/>
            <person name="Ruller R."/>
            <person name="Salamov A."/>
            <person name="Salih N.S."/>
            <person name="Samson R.A."/>
            <person name="Sandor E."/>
            <person name="Sanguinetti M."/>
            <person name="Schuetze T."/>
            <person name="Sepcic K."/>
            <person name="Shelest E."/>
            <person name="Sherlock G."/>
            <person name="Sophianopoulou V."/>
            <person name="Squina F.M."/>
            <person name="Sun H."/>
            <person name="Susca A."/>
            <person name="Todd R.B."/>
            <person name="Tsang A."/>
            <person name="Unkles S.E."/>
            <person name="van de Wiele N."/>
            <person name="van Rossen-Uffink D."/>
            <person name="Oliveira J.V."/>
            <person name="Vesth T.C."/>
            <person name="Visser J."/>
            <person name="Yu J.-H."/>
            <person name="Zhou M."/>
            <person name="Andersen M.R."/>
            <person name="Archer D.B."/>
            <person name="Baker S.E."/>
            <person name="Benoit I."/>
            <person name="Brakhage A.A."/>
            <person name="Braus G.H."/>
            <person name="Fischer R."/>
            <person name="Frisvad J.C."/>
            <person name="Goldman G.H."/>
            <person name="Houbraken J."/>
            <person name="Oakley B."/>
            <person name="Pocsi I."/>
            <person name="Scazzocchio C."/>
            <person name="Seiboth B."/>
            <person name="vanKuyk P.A."/>
            <person name="Wortman J."/>
            <person name="Dyer P.S."/>
            <person name="Grigoriev I.V."/>
        </authorList>
    </citation>
    <scope>NUCLEOTIDE SEQUENCE [LARGE SCALE GENOMIC DNA]</scope>
    <source>
        <strain evidence="2">CBS 583.65</strain>
    </source>
</reference>
<dbReference type="InterPro" id="IPR023214">
    <property type="entry name" value="HAD_sf"/>
</dbReference>
<dbReference type="InterPro" id="IPR036412">
    <property type="entry name" value="HAD-like_sf"/>
</dbReference>
<keyword evidence="2" id="KW-1185">Reference proteome</keyword>
<evidence type="ECO:0000313" key="1">
    <source>
        <dbReference type="EMBL" id="OJI95798.1"/>
    </source>
</evidence>
<dbReference type="Proteomes" id="UP000184073">
    <property type="component" value="Unassembled WGS sequence"/>
</dbReference>
<dbReference type="GO" id="GO:0016791">
    <property type="term" value="F:phosphatase activity"/>
    <property type="evidence" value="ECO:0007669"/>
    <property type="project" value="UniProtKB-ARBA"/>
</dbReference>
<dbReference type="PRINTS" id="PR00413">
    <property type="entry name" value="HADHALOGNASE"/>
</dbReference>
<dbReference type="NCBIfam" id="TIGR01509">
    <property type="entry name" value="HAD-SF-IA-v3"/>
    <property type="match status" value="1"/>
</dbReference>
<dbReference type="InterPro" id="IPR006439">
    <property type="entry name" value="HAD-SF_hydro_IA"/>
</dbReference>
<evidence type="ECO:0000313" key="2">
    <source>
        <dbReference type="Proteomes" id="UP000184073"/>
    </source>
</evidence>
<dbReference type="RefSeq" id="XP_040661561.1">
    <property type="nucleotide sequence ID" value="XM_040808531.1"/>
</dbReference>
<name>A0A1L9P2S7_ASPVE</name>
<protein>
    <submittedName>
        <fullName evidence="1">Uncharacterized protein</fullName>
    </submittedName>
</protein>
<dbReference type="SFLD" id="SFLDG01129">
    <property type="entry name" value="C1.5:_HAD__Beta-PGM__Phosphata"/>
    <property type="match status" value="1"/>
</dbReference>
<dbReference type="SFLD" id="SFLDS00003">
    <property type="entry name" value="Haloacid_Dehalogenase"/>
    <property type="match status" value="1"/>
</dbReference>
<organism evidence="1 2">
    <name type="scientific">Aspergillus versicolor CBS 583.65</name>
    <dbReference type="NCBI Taxonomy" id="1036611"/>
    <lineage>
        <taxon>Eukaryota</taxon>
        <taxon>Fungi</taxon>
        <taxon>Dikarya</taxon>
        <taxon>Ascomycota</taxon>
        <taxon>Pezizomycotina</taxon>
        <taxon>Eurotiomycetes</taxon>
        <taxon>Eurotiomycetidae</taxon>
        <taxon>Eurotiales</taxon>
        <taxon>Aspergillaceae</taxon>
        <taxon>Aspergillus</taxon>
        <taxon>Aspergillus subgen. Nidulantes</taxon>
    </lineage>
</organism>
<dbReference type="AlphaFoldDB" id="A0A1L9P2S7"/>
<gene>
    <name evidence="1" type="ORF">ASPVEDRAFT_156629</name>
</gene>
<dbReference type="Gene3D" id="3.40.50.1000">
    <property type="entry name" value="HAD superfamily/HAD-like"/>
    <property type="match status" value="1"/>
</dbReference>